<keyword evidence="1" id="KW-1133">Transmembrane helix</keyword>
<keyword evidence="3" id="KW-1185">Reference proteome</keyword>
<sequence>MKRTDGFDARRLRPRQHRSLGSRLGAAFGTLLIITGFLLLGAGAASFLDDIQAFANVPLEREAAITLMTLGAILLVLGAIVRKRVHRRLREPSGLSMSPRLNKRR</sequence>
<comment type="caution">
    <text evidence="2">The sequence shown here is derived from an EMBL/GenBank/DDBJ whole genome shotgun (WGS) entry which is preliminary data.</text>
</comment>
<dbReference type="EMBL" id="RFFM01000005">
    <property type="protein sequence ID" value="RMH88546.1"/>
    <property type="molecule type" value="Genomic_DNA"/>
</dbReference>
<keyword evidence="1" id="KW-0812">Transmembrane</keyword>
<dbReference type="OrthoDB" id="7033036at2"/>
<evidence type="ECO:0000256" key="1">
    <source>
        <dbReference type="SAM" id="Phobius"/>
    </source>
</evidence>
<accession>A0A3M2HFN9</accession>
<evidence type="ECO:0000313" key="3">
    <source>
        <dbReference type="Proteomes" id="UP000269774"/>
    </source>
</evidence>
<reference evidence="2 3" key="1">
    <citation type="submission" date="2018-10" db="EMBL/GenBank/DDBJ databases">
        <title>Pseudomonas zhaodongensis NEAU-ST5-21(T) genome.</title>
        <authorList>
            <person name="Peng J."/>
            <person name="Liu Z.-P."/>
        </authorList>
    </citation>
    <scope>NUCLEOTIDE SEQUENCE [LARGE SCALE GENOMIC DNA]</scope>
    <source>
        <strain evidence="2 3">NEAU-ST5-21</strain>
    </source>
</reference>
<feature type="transmembrane region" description="Helical" evidence="1">
    <location>
        <begin position="20"/>
        <end position="43"/>
    </location>
</feature>
<gene>
    <name evidence="2" type="ORF">EA797_17965</name>
</gene>
<organism evidence="2 3">
    <name type="scientific">Stutzerimonas zhaodongensis</name>
    <dbReference type="NCBI Taxonomy" id="1176257"/>
    <lineage>
        <taxon>Bacteria</taxon>
        <taxon>Pseudomonadati</taxon>
        <taxon>Pseudomonadota</taxon>
        <taxon>Gammaproteobacteria</taxon>
        <taxon>Pseudomonadales</taxon>
        <taxon>Pseudomonadaceae</taxon>
        <taxon>Stutzerimonas</taxon>
    </lineage>
</organism>
<protein>
    <submittedName>
        <fullName evidence="2">Uncharacterized protein</fullName>
    </submittedName>
</protein>
<evidence type="ECO:0000313" key="2">
    <source>
        <dbReference type="EMBL" id="RMH88546.1"/>
    </source>
</evidence>
<keyword evidence="1" id="KW-0472">Membrane</keyword>
<name>A0A3M2HFN9_9GAMM</name>
<feature type="transmembrane region" description="Helical" evidence="1">
    <location>
        <begin position="63"/>
        <end position="81"/>
    </location>
</feature>
<dbReference type="Proteomes" id="UP000269774">
    <property type="component" value="Unassembled WGS sequence"/>
</dbReference>
<dbReference type="AlphaFoldDB" id="A0A3M2HFN9"/>
<dbReference type="RefSeq" id="WP_122167691.1">
    <property type="nucleotide sequence ID" value="NZ_JAMOIB010000009.1"/>
</dbReference>
<proteinExistence type="predicted"/>